<dbReference type="PANTHER" id="PTHR37477">
    <property type="entry name" value="COBALT-PRECORRIN-5A HYDROLASE"/>
    <property type="match status" value="1"/>
</dbReference>
<dbReference type="GO" id="GO:0009236">
    <property type="term" value="P:cobalamin biosynthetic process"/>
    <property type="evidence" value="ECO:0007669"/>
    <property type="project" value="InterPro"/>
</dbReference>
<protein>
    <submittedName>
        <fullName evidence="2">Cobalamin biosynthesis protein CbiG</fullName>
    </submittedName>
</protein>
<accession>A0A6L5JXK6</accession>
<dbReference type="Gene3D" id="3.30.420.180">
    <property type="entry name" value="CobE/GbiG C-terminal domain"/>
    <property type="match status" value="1"/>
</dbReference>
<proteinExistence type="predicted"/>
<sequence length="153" mass="15357">MPSFAGTFRIALGIGCDRGTPQATIASAVAGALAAAGLSDARIVAVASITLKADEAGLLSCAAAHGWPLHFYPPAELDCVQVPHPSAIVRRHTGSGSVSAAAALRAAGAVSDSGTELSALLLEKHTLRGADGRNVTVSIARCVDHSTPSPDHS</sequence>
<dbReference type="OrthoDB" id="8527556at2"/>
<feature type="domain" description="CobE/GbiG C-terminal" evidence="1">
    <location>
        <begin position="10"/>
        <end position="140"/>
    </location>
</feature>
<dbReference type="InterPro" id="IPR036518">
    <property type="entry name" value="CobE/GbiG_C_sf"/>
</dbReference>
<dbReference type="PANTHER" id="PTHR37477:SF1">
    <property type="entry name" value="COBALT-PRECORRIN-5A HYDROLASE"/>
    <property type="match status" value="1"/>
</dbReference>
<evidence type="ECO:0000313" key="2">
    <source>
        <dbReference type="EMBL" id="MQY52063.1"/>
    </source>
</evidence>
<evidence type="ECO:0000259" key="1">
    <source>
        <dbReference type="Pfam" id="PF01890"/>
    </source>
</evidence>
<comment type="caution">
    <text evidence="2">The sequence shown here is derived from an EMBL/GenBank/DDBJ whole genome shotgun (WGS) entry which is preliminary data.</text>
</comment>
<gene>
    <name evidence="2" type="ORF">GHK24_09775</name>
</gene>
<name>A0A6L5JXK6_RHOTE</name>
<reference evidence="2 3" key="1">
    <citation type="submission" date="2019-10" db="EMBL/GenBank/DDBJ databases">
        <title>Whole-genome sequence of the purple nonsulfur photosynthetic bacterium Rhodocyclus tenuis.</title>
        <authorList>
            <person name="Kyndt J.A."/>
            <person name="Meyer T.E."/>
        </authorList>
    </citation>
    <scope>NUCLEOTIDE SEQUENCE [LARGE SCALE GENOMIC DNA]</scope>
    <source>
        <strain evidence="2 3">DSM 110</strain>
    </source>
</reference>
<dbReference type="Pfam" id="PF01890">
    <property type="entry name" value="CbiG_C"/>
    <property type="match status" value="1"/>
</dbReference>
<dbReference type="AlphaFoldDB" id="A0A6L5JXK6"/>
<dbReference type="SUPFAM" id="SSF159664">
    <property type="entry name" value="CobE/GbiG C-terminal domain-like"/>
    <property type="match status" value="1"/>
</dbReference>
<dbReference type="EMBL" id="WIXJ01000006">
    <property type="protein sequence ID" value="MQY52063.1"/>
    <property type="molecule type" value="Genomic_DNA"/>
</dbReference>
<dbReference type="InterPro" id="IPR052553">
    <property type="entry name" value="CbiG_hydrolase"/>
</dbReference>
<organism evidence="2 3">
    <name type="scientific">Rhodocyclus tenuis</name>
    <name type="common">Rhodospirillum tenue</name>
    <dbReference type="NCBI Taxonomy" id="1066"/>
    <lineage>
        <taxon>Bacteria</taxon>
        <taxon>Pseudomonadati</taxon>
        <taxon>Pseudomonadota</taxon>
        <taxon>Betaproteobacteria</taxon>
        <taxon>Rhodocyclales</taxon>
        <taxon>Rhodocyclaceae</taxon>
        <taxon>Rhodocyclus</taxon>
    </lineage>
</organism>
<evidence type="ECO:0000313" key="3">
    <source>
        <dbReference type="Proteomes" id="UP000480275"/>
    </source>
</evidence>
<dbReference type="Proteomes" id="UP000480275">
    <property type="component" value="Unassembled WGS sequence"/>
</dbReference>
<dbReference type="InterPro" id="IPR002750">
    <property type="entry name" value="CobE/GbiG_C"/>
</dbReference>